<dbReference type="GeneTree" id="ENSGT00950000183011"/>
<proteinExistence type="predicted"/>
<organism evidence="2 3">
    <name type="scientific">Oncorhynchus tshawytscha</name>
    <name type="common">Chinook salmon</name>
    <name type="synonym">Salmo tshawytscha</name>
    <dbReference type="NCBI Taxonomy" id="74940"/>
    <lineage>
        <taxon>Eukaryota</taxon>
        <taxon>Metazoa</taxon>
        <taxon>Chordata</taxon>
        <taxon>Craniata</taxon>
        <taxon>Vertebrata</taxon>
        <taxon>Euteleostomi</taxon>
        <taxon>Actinopterygii</taxon>
        <taxon>Neopterygii</taxon>
        <taxon>Teleostei</taxon>
        <taxon>Protacanthopterygii</taxon>
        <taxon>Salmoniformes</taxon>
        <taxon>Salmonidae</taxon>
        <taxon>Salmoninae</taxon>
        <taxon>Oncorhynchus</taxon>
    </lineage>
</organism>
<feature type="region of interest" description="Disordered" evidence="1">
    <location>
        <begin position="94"/>
        <end position="121"/>
    </location>
</feature>
<reference evidence="2" key="3">
    <citation type="submission" date="2025-09" db="UniProtKB">
        <authorList>
            <consortium name="Ensembl"/>
        </authorList>
    </citation>
    <scope>IDENTIFICATION</scope>
</reference>
<evidence type="ECO:0000313" key="2">
    <source>
        <dbReference type="Ensembl" id="ENSOTSP00005122152.1"/>
    </source>
</evidence>
<reference evidence="3" key="1">
    <citation type="journal article" date="2018" name="PLoS ONE">
        <title>Chinook salmon (Oncorhynchus tshawytscha) genome and transcriptome.</title>
        <authorList>
            <person name="Christensen K.A."/>
            <person name="Leong J.S."/>
            <person name="Sakhrani D."/>
            <person name="Biagi C.A."/>
            <person name="Minkley D.R."/>
            <person name="Withler R.E."/>
            <person name="Rondeau E.B."/>
            <person name="Koop B.F."/>
            <person name="Devlin R.H."/>
        </authorList>
    </citation>
    <scope>NUCLEOTIDE SEQUENCE [LARGE SCALE GENOMIC DNA]</scope>
</reference>
<sequence length="121" mass="13515">MSSNQSPGAGSGPGAKPKSQSPFRKRGSLQYSTSPFDPRGARHLLTSQHSLPGIPVALKQTIDLRTSMDGKYKEIAEELFSRSLAERDMLSAPYEFPEDSPIEQLEERQQRLQRQISQDVK</sequence>
<evidence type="ECO:0000313" key="3">
    <source>
        <dbReference type="Proteomes" id="UP000694402"/>
    </source>
</evidence>
<gene>
    <name evidence="2" type="primary">LOC112222410</name>
</gene>
<evidence type="ECO:0000256" key="1">
    <source>
        <dbReference type="SAM" id="MobiDB-lite"/>
    </source>
</evidence>
<accession>A0AAZ3PZ38</accession>
<dbReference type="Ensembl" id="ENSOTST00005143755.1">
    <property type="protein sequence ID" value="ENSOTSP00005122152.1"/>
    <property type="gene ID" value="ENSOTSG00005010222.2"/>
</dbReference>
<keyword evidence="3" id="KW-1185">Reference proteome</keyword>
<feature type="region of interest" description="Disordered" evidence="1">
    <location>
        <begin position="1"/>
        <end position="48"/>
    </location>
</feature>
<dbReference type="Proteomes" id="UP000694402">
    <property type="component" value="Unassembled WGS sequence"/>
</dbReference>
<name>A0AAZ3PZ38_ONCTS</name>
<dbReference type="AlphaFoldDB" id="A0AAZ3PZ38"/>
<protein>
    <submittedName>
        <fullName evidence="2">Uncharacterized protein</fullName>
    </submittedName>
</protein>
<reference evidence="2" key="2">
    <citation type="submission" date="2025-08" db="UniProtKB">
        <authorList>
            <consortium name="Ensembl"/>
        </authorList>
    </citation>
    <scope>IDENTIFICATION</scope>
</reference>